<keyword evidence="3" id="KW-1185">Reference proteome</keyword>
<dbReference type="AlphaFoldDB" id="A0A9P6G173"/>
<sequence>MAKHVYPPWFGVAQKCIFGAAVVLCIVIPVMHGLKRPALSSTAVILVLVLYFAAWLAFT</sequence>
<evidence type="ECO:0000256" key="1">
    <source>
        <dbReference type="SAM" id="Phobius"/>
    </source>
</evidence>
<name>A0A9P6G173_9FUNG</name>
<proteinExistence type="predicted"/>
<comment type="caution">
    <text evidence="2">The sequence shown here is derived from an EMBL/GenBank/DDBJ whole genome shotgun (WGS) entry which is preliminary data.</text>
</comment>
<dbReference type="Proteomes" id="UP000780801">
    <property type="component" value="Unassembled WGS sequence"/>
</dbReference>
<keyword evidence="1" id="KW-0812">Transmembrane</keyword>
<feature type="transmembrane region" description="Helical" evidence="1">
    <location>
        <begin position="38"/>
        <end position="58"/>
    </location>
</feature>
<evidence type="ECO:0000313" key="2">
    <source>
        <dbReference type="EMBL" id="KAF9584496.1"/>
    </source>
</evidence>
<feature type="transmembrane region" description="Helical" evidence="1">
    <location>
        <begin position="12"/>
        <end position="31"/>
    </location>
</feature>
<dbReference type="EMBL" id="JAABOA010000399">
    <property type="protein sequence ID" value="KAF9584496.1"/>
    <property type="molecule type" value="Genomic_DNA"/>
</dbReference>
<keyword evidence="1" id="KW-0472">Membrane</keyword>
<protein>
    <submittedName>
        <fullName evidence="2">Uncharacterized protein</fullName>
    </submittedName>
</protein>
<keyword evidence="1" id="KW-1133">Transmembrane helix</keyword>
<evidence type="ECO:0000313" key="3">
    <source>
        <dbReference type="Proteomes" id="UP000780801"/>
    </source>
</evidence>
<dbReference type="OrthoDB" id="2449122at2759"/>
<feature type="non-terminal residue" evidence="2">
    <location>
        <position position="59"/>
    </location>
</feature>
<gene>
    <name evidence="2" type="ORF">BGW38_006252</name>
</gene>
<organism evidence="2 3">
    <name type="scientific">Lunasporangiospora selenospora</name>
    <dbReference type="NCBI Taxonomy" id="979761"/>
    <lineage>
        <taxon>Eukaryota</taxon>
        <taxon>Fungi</taxon>
        <taxon>Fungi incertae sedis</taxon>
        <taxon>Mucoromycota</taxon>
        <taxon>Mortierellomycotina</taxon>
        <taxon>Mortierellomycetes</taxon>
        <taxon>Mortierellales</taxon>
        <taxon>Mortierellaceae</taxon>
        <taxon>Lunasporangiospora</taxon>
    </lineage>
</organism>
<accession>A0A9P6G173</accession>
<reference evidence="2" key="1">
    <citation type="journal article" date="2020" name="Fungal Divers.">
        <title>Resolving the Mortierellaceae phylogeny through synthesis of multi-gene phylogenetics and phylogenomics.</title>
        <authorList>
            <person name="Vandepol N."/>
            <person name="Liber J."/>
            <person name="Desiro A."/>
            <person name="Na H."/>
            <person name="Kennedy M."/>
            <person name="Barry K."/>
            <person name="Grigoriev I.V."/>
            <person name="Miller A.N."/>
            <person name="O'Donnell K."/>
            <person name="Stajich J.E."/>
            <person name="Bonito G."/>
        </authorList>
    </citation>
    <scope>NUCLEOTIDE SEQUENCE</scope>
    <source>
        <strain evidence="2">KOD1015</strain>
    </source>
</reference>